<protein>
    <submittedName>
        <fullName evidence="6">LysR substrate-binding domain-containing protein</fullName>
    </submittedName>
</protein>
<dbReference type="SUPFAM" id="SSF53850">
    <property type="entry name" value="Periplasmic binding protein-like II"/>
    <property type="match status" value="1"/>
</dbReference>
<evidence type="ECO:0000256" key="2">
    <source>
        <dbReference type="ARBA" id="ARBA00023015"/>
    </source>
</evidence>
<keyword evidence="3" id="KW-0238">DNA-binding</keyword>
<dbReference type="SUPFAM" id="SSF46785">
    <property type="entry name" value="Winged helix' DNA-binding domain"/>
    <property type="match status" value="1"/>
</dbReference>
<dbReference type="RefSeq" id="WP_323990726.1">
    <property type="nucleotide sequence ID" value="NZ_CP152276.1"/>
</dbReference>
<reference evidence="6 7" key="1">
    <citation type="submission" date="2024-04" db="EMBL/GenBank/DDBJ databases">
        <title>Complete genome sequence of Nguyenibacter vanlangesis HBCM-1154, a strain capable of nitrogen fixation, IAA production, and phosphorus solubilization isolated from sugarcane soil.</title>
        <authorList>
            <person name="MY HANH P."/>
        </authorList>
    </citation>
    <scope>NUCLEOTIDE SEQUENCE [LARGE SCALE GENOMIC DNA]</scope>
    <source>
        <strain evidence="6 7">HBCM 1154</strain>
    </source>
</reference>
<evidence type="ECO:0000259" key="5">
    <source>
        <dbReference type="PROSITE" id="PS50931"/>
    </source>
</evidence>
<dbReference type="InterPro" id="IPR050176">
    <property type="entry name" value="LTTR"/>
</dbReference>
<dbReference type="InterPro" id="IPR036388">
    <property type="entry name" value="WH-like_DNA-bd_sf"/>
</dbReference>
<evidence type="ECO:0000313" key="6">
    <source>
        <dbReference type="EMBL" id="XAE42857.1"/>
    </source>
</evidence>
<dbReference type="InterPro" id="IPR000847">
    <property type="entry name" value="LysR_HTH_N"/>
</dbReference>
<evidence type="ECO:0000256" key="4">
    <source>
        <dbReference type="ARBA" id="ARBA00023163"/>
    </source>
</evidence>
<feature type="domain" description="HTH lysR-type" evidence="5">
    <location>
        <begin position="5"/>
        <end position="61"/>
    </location>
</feature>
<keyword evidence="2" id="KW-0805">Transcription regulation</keyword>
<dbReference type="Proteomes" id="UP001449795">
    <property type="component" value="Chromosome"/>
</dbReference>
<organism evidence="6 7">
    <name type="scientific">Nguyenibacter vanlangensis</name>
    <dbReference type="NCBI Taxonomy" id="1216886"/>
    <lineage>
        <taxon>Bacteria</taxon>
        <taxon>Pseudomonadati</taxon>
        <taxon>Pseudomonadota</taxon>
        <taxon>Alphaproteobacteria</taxon>
        <taxon>Acetobacterales</taxon>
        <taxon>Acetobacteraceae</taxon>
        <taxon>Nguyenibacter</taxon>
    </lineage>
</organism>
<dbReference type="Pfam" id="PF00126">
    <property type="entry name" value="HTH_1"/>
    <property type="match status" value="1"/>
</dbReference>
<dbReference type="Gene3D" id="1.10.10.10">
    <property type="entry name" value="Winged helix-like DNA-binding domain superfamily/Winged helix DNA-binding domain"/>
    <property type="match status" value="1"/>
</dbReference>
<keyword evidence="4" id="KW-0804">Transcription</keyword>
<dbReference type="Pfam" id="PF03466">
    <property type="entry name" value="LysR_substrate"/>
    <property type="match status" value="1"/>
</dbReference>
<keyword evidence="7" id="KW-1185">Reference proteome</keyword>
<name>A0ABZ3D507_9PROT</name>
<comment type="similarity">
    <text evidence="1">Belongs to the LysR transcriptional regulatory family.</text>
</comment>
<dbReference type="Gene3D" id="3.40.190.10">
    <property type="entry name" value="Periplasmic binding protein-like II"/>
    <property type="match status" value="2"/>
</dbReference>
<evidence type="ECO:0000313" key="7">
    <source>
        <dbReference type="Proteomes" id="UP001449795"/>
    </source>
</evidence>
<dbReference type="PANTHER" id="PTHR30579">
    <property type="entry name" value="TRANSCRIPTIONAL REGULATOR"/>
    <property type="match status" value="1"/>
</dbReference>
<dbReference type="PROSITE" id="PS50931">
    <property type="entry name" value="HTH_LYSR"/>
    <property type="match status" value="1"/>
</dbReference>
<evidence type="ECO:0000256" key="1">
    <source>
        <dbReference type="ARBA" id="ARBA00009437"/>
    </source>
</evidence>
<gene>
    <name evidence="6" type="ORF">AAC691_21950</name>
</gene>
<sequence length="289" mass="31169">MVRNLDLTLLRTFVAVADHTSMTAAGNALNLTQSAVSQQIARLEDLSGALFVRERRTLRLTPNGERLLGKARRLVALNDELWADMAEGPIGGRVRLGAPYDLVGTWLTPILKTFSEAYPKVEIELVCLASPELRTAITNGTIDLALVEEPVDNSNGECLAIDCLVWVGAKGGAAHLKTPLPISMVAETCAFRPVVLQALGECDLAWRTMFESGSIDATRATIRADLAVTAWLASTVPNDLDILPFGENLPELPSFAINLYHAKGQLPRAASELTQQIRHGVSGYSIPSS</sequence>
<dbReference type="PANTHER" id="PTHR30579:SF7">
    <property type="entry name" value="HTH-TYPE TRANSCRIPTIONAL REGULATOR LRHA-RELATED"/>
    <property type="match status" value="1"/>
</dbReference>
<dbReference type="InterPro" id="IPR036390">
    <property type="entry name" value="WH_DNA-bd_sf"/>
</dbReference>
<dbReference type="EMBL" id="CP152276">
    <property type="protein sequence ID" value="XAE42857.1"/>
    <property type="molecule type" value="Genomic_DNA"/>
</dbReference>
<evidence type="ECO:0000256" key="3">
    <source>
        <dbReference type="ARBA" id="ARBA00023125"/>
    </source>
</evidence>
<dbReference type="InterPro" id="IPR005119">
    <property type="entry name" value="LysR_subst-bd"/>
</dbReference>
<accession>A0ABZ3D507</accession>
<proteinExistence type="inferred from homology"/>